<accession>A0ABU7GYH5</accession>
<protein>
    <recommendedName>
        <fullName evidence="3">DUF4468 domain-containing protein</fullName>
    </recommendedName>
</protein>
<evidence type="ECO:0000313" key="1">
    <source>
        <dbReference type="EMBL" id="MEE1884073.1"/>
    </source>
</evidence>
<organism evidence="1 2">
    <name type="scientific">Pedobacter flavus</name>
    <dbReference type="NCBI Taxonomy" id="3113906"/>
    <lineage>
        <taxon>Bacteria</taxon>
        <taxon>Pseudomonadati</taxon>
        <taxon>Bacteroidota</taxon>
        <taxon>Sphingobacteriia</taxon>
        <taxon>Sphingobacteriales</taxon>
        <taxon>Sphingobacteriaceae</taxon>
        <taxon>Pedobacter</taxon>
    </lineage>
</organism>
<comment type="caution">
    <text evidence="1">The sequence shown here is derived from an EMBL/GenBank/DDBJ whole genome shotgun (WGS) entry which is preliminary data.</text>
</comment>
<dbReference type="Proteomes" id="UP001337681">
    <property type="component" value="Unassembled WGS sequence"/>
</dbReference>
<keyword evidence="2" id="KW-1185">Reference proteome</keyword>
<gene>
    <name evidence="1" type="ORF">VRU49_01455</name>
</gene>
<reference evidence="1 2" key="1">
    <citation type="submission" date="2024-01" db="EMBL/GenBank/DDBJ databases">
        <title>Pedobacter sp. nov., isolated from oil-contaminated soil.</title>
        <authorList>
            <person name="Le N.T.T."/>
        </authorList>
    </citation>
    <scope>NUCLEOTIDE SEQUENCE [LARGE SCALE GENOMIC DNA]</scope>
    <source>
        <strain evidence="1 2">VNH31</strain>
    </source>
</reference>
<dbReference type="EMBL" id="JAZDQU010000001">
    <property type="protein sequence ID" value="MEE1884073.1"/>
    <property type="molecule type" value="Genomic_DNA"/>
</dbReference>
<evidence type="ECO:0008006" key="3">
    <source>
        <dbReference type="Google" id="ProtNLM"/>
    </source>
</evidence>
<dbReference type="RefSeq" id="WP_330144991.1">
    <property type="nucleotide sequence ID" value="NZ_JAZDQU010000001.1"/>
</dbReference>
<name>A0ABU7GYH5_9SPHI</name>
<sequence length="174" mass="20745">MNPIKTIQNICFVVLFVLPFGLKAQNVGYINDYSISSEEFVWLFNKHNKDKGANTYNNLSKYLDLYINYKLKVLEAKKMKMDLDSSFIVEVQNFEKIIKPKYKFRKREMEFVLNEYKDGVLMFNVTEKLIWEPLYASNTADAELIEKKETEWIKELRSKYKIVVVEEELKKLSR</sequence>
<proteinExistence type="predicted"/>
<evidence type="ECO:0000313" key="2">
    <source>
        <dbReference type="Proteomes" id="UP001337681"/>
    </source>
</evidence>